<organism evidence="2 3">
    <name type="scientific">Mycobacterium saskatchewanense</name>
    <dbReference type="NCBI Taxonomy" id="220927"/>
    <lineage>
        <taxon>Bacteria</taxon>
        <taxon>Bacillati</taxon>
        <taxon>Actinomycetota</taxon>
        <taxon>Actinomycetes</taxon>
        <taxon>Mycobacteriales</taxon>
        <taxon>Mycobacteriaceae</taxon>
        <taxon>Mycobacterium</taxon>
        <taxon>Mycobacterium simiae complex</taxon>
    </lineage>
</organism>
<evidence type="ECO:0000259" key="1">
    <source>
        <dbReference type="Pfam" id="PF10592"/>
    </source>
</evidence>
<protein>
    <recommendedName>
        <fullName evidence="1">Abortive phage infection protein C-terminal domain-containing protein</fullName>
    </recommendedName>
</protein>
<sequence length="594" mass="65499">MQQQVGEWADKYGVDGRRAFPAWCLHFLFDVEDDDAFNQTDTLTQGDAGLDGWYFDLDSGVFHLMQAKYLDDPTNGQVSGGALDPLLRAALLLQDPSKIEEGPHRAKLTSIAIDLQQALLDEVAVSLDFMIAGSVSDQTKLELEQAASALGPNFSATFYDTGRLWSVRLADEPIADLAGETVTFAVAGPNEHFERDSIALGGVEKAAVATIDGRSLADVADGVGARLFHSNVRYYLRGTNRVNKSMRTTLETPDGKSAFWLYNNGLTIVADTFEFKSNNGTTVIAIENPQIVNGAQTTSVLKDRRAHLQPGDVSVQARIIAVTKDEDGRKRLEKISEFTNSQSPVRAGDLRANDRRHKTLQQAFDMLPSPVFYERRRGEWYSLDAASKQRYQTRKVTKEEIGQRYLAFRGKPAESIAKKDSIFGELEAEAFDTSVSAHVYMLADTLYKQAYDLLRESQQDQLLALVPGFSTPISSEEGAPTQIATLRRVHKLACAHAVALAHVVLTKRYSTIAGYRSAVIRTRLMDPADGTKDLVWGLVFKSIRLWLSALQDKGALKATLQRSEGFTQQKATLQDVMVDVDLNVKMAAIPTSPA</sequence>
<evidence type="ECO:0000313" key="2">
    <source>
        <dbReference type="EMBL" id="ORW70383.1"/>
    </source>
</evidence>
<proteinExistence type="predicted"/>
<dbReference type="InterPro" id="IPR018891">
    <property type="entry name" value="AIPR_C"/>
</dbReference>
<comment type="caution">
    <text evidence="2">The sequence shown here is derived from an EMBL/GenBank/DDBJ whole genome shotgun (WGS) entry which is preliminary data.</text>
</comment>
<dbReference type="AlphaFoldDB" id="A0AAJ3NN91"/>
<reference evidence="2 3" key="1">
    <citation type="submission" date="2016-01" db="EMBL/GenBank/DDBJ databases">
        <title>The new phylogeny of the genus Mycobacterium.</title>
        <authorList>
            <person name="Tarcisio F."/>
            <person name="Conor M."/>
            <person name="Antonella G."/>
            <person name="Elisabetta G."/>
            <person name="Giulia F.S."/>
            <person name="Sara T."/>
            <person name="Anna F."/>
            <person name="Clotilde B."/>
            <person name="Roberto B."/>
            <person name="Veronica D.S."/>
            <person name="Fabio R."/>
            <person name="Monica P."/>
            <person name="Olivier J."/>
            <person name="Enrico T."/>
            <person name="Nicola S."/>
        </authorList>
    </citation>
    <scope>NUCLEOTIDE SEQUENCE [LARGE SCALE GENOMIC DNA]</scope>
    <source>
        <strain evidence="2 3">DSM 44616</strain>
    </source>
</reference>
<gene>
    <name evidence="2" type="ORF">AWC23_17170</name>
</gene>
<name>A0AAJ3NN91_9MYCO</name>
<dbReference type="EMBL" id="LQPR01000040">
    <property type="protein sequence ID" value="ORW70383.1"/>
    <property type="molecule type" value="Genomic_DNA"/>
</dbReference>
<keyword evidence="3" id="KW-1185">Reference proteome</keyword>
<accession>A0AAJ3NN91</accession>
<dbReference type="Proteomes" id="UP000193387">
    <property type="component" value="Unassembled WGS sequence"/>
</dbReference>
<dbReference type="Pfam" id="PF10592">
    <property type="entry name" value="AIPR"/>
    <property type="match status" value="1"/>
</dbReference>
<feature type="domain" description="Abortive phage infection protein C-terminal" evidence="1">
    <location>
        <begin position="228"/>
        <end position="439"/>
    </location>
</feature>
<evidence type="ECO:0000313" key="3">
    <source>
        <dbReference type="Proteomes" id="UP000193387"/>
    </source>
</evidence>